<dbReference type="Gene3D" id="3.40.30.10">
    <property type="entry name" value="Glutaredoxin"/>
    <property type="match status" value="1"/>
</dbReference>
<dbReference type="CDD" id="cd02947">
    <property type="entry name" value="TRX_family"/>
    <property type="match status" value="1"/>
</dbReference>
<comment type="caution">
    <text evidence="3">The sequence shown here is derived from an EMBL/GenBank/DDBJ whole genome shotgun (WGS) entry which is preliminary data.</text>
</comment>
<feature type="domain" description="Thioredoxin" evidence="2">
    <location>
        <begin position="13"/>
        <end position="136"/>
    </location>
</feature>
<evidence type="ECO:0000313" key="3">
    <source>
        <dbReference type="EMBL" id="HGS87999.1"/>
    </source>
</evidence>
<name>A0A7C4L048_9CHLR</name>
<keyword evidence="1" id="KW-0812">Transmembrane</keyword>
<dbReference type="AlphaFoldDB" id="A0A7C4L048"/>
<reference evidence="3" key="1">
    <citation type="journal article" date="2020" name="mSystems">
        <title>Genome- and Community-Level Interaction Insights into Carbon Utilization and Element Cycling Functions of Hydrothermarchaeota in Hydrothermal Sediment.</title>
        <authorList>
            <person name="Zhou Z."/>
            <person name="Liu Y."/>
            <person name="Xu W."/>
            <person name="Pan J."/>
            <person name="Luo Z.H."/>
            <person name="Li M."/>
        </authorList>
    </citation>
    <scope>NUCLEOTIDE SEQUENCE [LARGE SCALE GENOMIC DNA]</scope>
    <source>
        <strain evidence="3">SpSt-556</strain>
    </source>
</reference>
<dbReference type="InterPro" id="IPR036249">
    <property type="entry name" value="Thioredoxin-like_sf"/>
</dbReference>
<evidence type="ECO:0000256" key="1">
    <source>
        <dbReference type="SAM" id="Phobius"/>
    </source>
</evidence>
<accession>A0A7C4L048</accession>
<dbReference type="PROSITE" id="PS51352">
    <property type="entry name" value="THIOREDOXIN_2"/>
    <property type="match status" value="1"/>
</dbReference>
<dbReference type="EMBL" id="DSXR01000103">
    <property type="protein sequence ID" value="HGS87999.1"/>
    <property type="molecule type" value="Genomic_DNA"/>
</dbReference>
<dbReference type="SUPFAM" id="SSF52833">
    <property type="entry name" value="Thioredoxin-like"/>
    <property type="match status" value="1"/>
</dbReference>
<evidence type="ECO:0000259" key="2">
    <source>
        <dbReference type="PROSITE" id="PS51352"/>
    </source>
</evidence>
<dbReference type="InterPro" id="IPR013766">
    <property type="entry name" value="Thioredoxin_domain"/>
</dbReference>
<keyword evidence="1" id="KW-1133">Transmembrane helix</keyword>
<gene>
    <name evidence="3" type="ORF">ENT17_10310</name>
</gene>
<protein>
    <submittedName>
        <fullName evidence="3">Thioredoxin</fullName>
    </submittedName>
</protein>
<keyword evidence="1" id="KW-0472">Membrane</keyword>
<sequence length="139" mass="15466">MDDVLSRILWAGLLIGAGVGFFLLVNRTILHRTAGLSRYLPGWQPGRPGILYFTTPDCAPCRTIQRPALQRVQAEWGDRLQVIEVDASRHADLAKRWGVLSVPTTFLLDTSGKPRFVNHGVTHAEHLMDQLRRLSGQAG</sequence>
<dbReference type="Pfam" id="PF00085">
    <property type="entry name" value="Thioredoxin"/>
    <property type="match status" value="1"/>
</dbReference>
<organism evidence="3">
    <name type="scientific">Bellilinea caldifistulae</name>
    <dbReference type="NCBI Taxonomy" id="360411"/>
    <lineage>
        <taxon>Bacteria</taxon>
        <taxon>Bacillati</taxon>
        <taxon>Chloroflexota</taxon>
        <taxon>Anaerolineae</taxon>
        <taxon>Anaerolineales</taxon>
        <taxon>Anaerolineaceae</taxon>
        <taxon>Bellilinea</taxon>
    </lineage>
</organism>
<feature type="transmembrane region" description="Helical" evidence="1">
    <location>
        <begin position="6"/>
        <end position="25"/>
    </location>
</feature>
<proteinExistence type="predicted"/>